<evidence type="ECO:0000313" key="2">
    <source>
        <dbReference type="Proteomes" id="UP000233020"/>
    </source>
</evidence>
<protein>
    <submittedName>
        <fullName evidence="1">Uncharacterized protein</fullName>
    </submittedName>
</protein>
<dbReference type="Proteomes" id="UP000233020">
    <property type="component" value="Unplaced"/>
</dbReference>
<organism evidence="1 2">
    <name type="scientific">Aotus nancymaae</name>
    <name type="common">Ma's night monkey</name>
    <dbReference type="NCBI Taxonomy" id="37293"/>
    <lineage>
        <taxon>Eukaryota</taxon>
        <taxon>Metazoa</taxon>
        <taxon>Chordata</taxon>
        <taxon>Craniata</taxon>
        <taxon>Vertebrata</taxon>
        <taxon>Euteleostomi</taxon>
        <taxon>Mammalia</taxon>
        <taxon>Eutheria</taxon>
        <taxon>Euarchontoglires</taxon>
        <taxon>Primates</taxon>
        <taxon>Haplorrhini</taxon>
        <taxon>Platyrrhini</taxon>
        <taxon>Aotidae</taxon>
        <taxon>Aotus</taxon>
    </lineage>
</organism>
<dbReference type="AlphaFoldDB" id="A0A2K5CNZ8"/>
<evidence type="ECO:0000313" key="1">
    <source>
        <dbReference type="Ensembl" id="ENSANAP00000010421.1"/>
    </source>
</evidence>
<reference evidence="1" key="2">
    <citation type="submission" date="2025-09" db="UniProtKB">
        <authorList>
            <consortium name="Ensembl"/>
        </authorList>
    </citation>
    <scope>IDENTIFICATION</scope>
</reference>
<keyword evidence="2" id="KW-1185">Reference proteome</keyword>
<dbReference type="GeneTree" id="ENSGT00910000147973"/>
<sequence>MGADLTHPWGLGSSIRVSIPQDPPCRMVTALLRDQDKVLLLAQIFSHGVCTGKFIITLGNMMLPLGPRKKGVSSWGHMGFCWWQVLTDSFRLTKVSLEEKKNQTSDLGLEGKVLRTLTFLGK</sequence>
<dbReference type="Ensembl" id="ENSANAT00000028224.1">
    <property type="protein sequence ID" value="ENSANAP00000010421.1"/>
    <property type="gene ID" value="ENSANAG00000023213.1"/>
</dbReference>
<accession>A0A2K5CNZ8</accession>
<dbReference type="OMA" id="CRMVTAL"/>
<name>A0A2K5CNZ8_AOTNA</name>
<reference evidence="1" key="1">
    <citation type="submission" date="2025-08" db="UniProtKB">
        <authorList>
            <consortium name="Ensembl"/>
        </authorList>
    </citation>
    <scope>IDENTIFICATION</scope>
</reference>
<proteinExistence type="predicted"/>